<accession>A0A1F6XSV4</accession>
<name>A0A1F6XSV4_9BACT</name>
<feature type="domain" description="Large ribosomal subunit protein uL5 N-terminal" evidence="2">
    <location>
        <begin position="25"/>
        <end position="80"/>
    </location>
</feature>
<protein>
    <recommendedName>
        <fullName evidence="1">50S ribosomal protein L5</fullName>
    </recommendedName>
</protein>
<dbReference type="AlphaFoldDB" id="A0A1F6XSV4"/>
<dbReference type="InterPro" id="IPR031310">
    <property type="entry name" value="Ribosomal_uL5_N"/>
</dbReference>
<keyword evidence="3" id="KW-0689">Ribosomal protein</keyword>
<feature type="non-terminal residue" evidence="3">
    <location>
        <position position="84"/>
    </location>
</feature>
<keyword evidence="3" id="KW-0687">Ribonucleoprotein</keyword>
<organism evidence="3 4">
    <name type="scientific">Candidatus Nomurabacteria bacterium RIFCSPLOWO2_02_FULL_42_17</name>
    <dbReference type="NCBI Taxonomy" id="1801789"/>
    <lineage>
        <taxon>Bacteria</taxon>
        <taxon>Candidatus Nomuraibacteriota</taxon>
    </lineage>
</organism>
<dbReference type="EMBL" id="MFVN01000017">
    <property type="protein sequence ID" value="OGI97226.1"/>
    <property type="molecule type" value="Genomic_DNA"/>
</dbReference>
<evidence type="ECO:0000259" key="2">
    <source>
        <dbReference type="Pfam" id="PF00281"/>
    </source>
</evidence>
<dbReference type="SUPFAM" id="SSF55282">
    <property type="entry name" value="RL5-like"/>
    <property type="match status" value="1"/>
</dbReference>
<evidence type="ECO:0000256" key="1">
    <source>
        <dbReference type="ARBA" id="ARBA00035461"/>
    </source>
</evidence>
<dbReference type="Pfam" id="PF00281">
    <property type="entry name" value="Ribosomal_L5"/>
    <property type="match status" value="1"/>
</dbReference>
<comment type="caution">
    <text evidence="3">The sequence shown here is derived from an EMBL/GenBank/DDBJ whole genome shotgun (WGS) entry which is preliminary data.</text>
</comment>
<proteinExistence type="predicted"/>
<dbReference type="Proteomes" id="UP000177195">
    <property type="component" value="Unassembled WGS sequence"/>
</dbReference>
<reference evidence="3 4" key="1">
    <citation type="journal article" date="2016" name="Nat. Commun.">
        <title>Thousands of microbial genomes shed light on interconnected biogeochemical processes in an aquifer system.</title>
        <authorList>
            <person name="Anantharaman K."/>
            <person name="Brown C.T."/>
            <person name="Hug L.A."/>
            <person name="Sharon I."/>
            <person name="Castelle C.J."/>
            <person name="Probst A.J."/>
            <person name="Thomas B.C."/>
            <person name="Singh A."/>
            <person name="Wilkins M.J."/>
            <person name="Karaoz U."/>
            <person name="Brodie E.L."/>
            <person name="Williams K.H."/>
            <person name="Hubbard S.S."/>
            <person name="Banfield J.F."/>
        </authorList>
    </citation>
    <scope>NUCLEOTIDE SEQUENCE [LARGE SCALE GENOMIC DNA]</scope>
</reference>
<dbReference type="GO" id="GO:0005840">
    <property type="term" value="C:ribosome"/>
    <property type="evidence" value="ECO:0007669"/>
    <property type="project" value="UniProtKB-KW"/>
</dbReference>
<gene>
    <name evidence="3" type="ORF">A3I25_02515</name>
</gene>
<dbReference type="InterPro" id="IPR022803">
    <property type="entry name" value="Ribosomal_uL5_dom_sf"/>
</dbReference>
<evidence type="ECO:0000313" key="3">
    <source>
        <dbReference type="EMBL" id="OGI97226.1"/>
    </source>
</evidence>
<evidence type="ECO:0000313" key="4">
    <source>
        <dbReference type="Proteomes" id="UP000177195"/>
    </source>
</evidence>
<dbReference type="Gene3D" id="3.30.1440.10">
    <property type="match status" value="1"/>
</dbReference>
<sequence length="84" mass="9262">MNKIKEKENKTLESLKGKFNYKNRLAAPRLIKAVISVSTGSAVKKDPKRNDLVTDRIGKISGQKPALRAAKKSIAGFKIRQGDP</sequence>